<feature type="region of interest" description="Disordered" evidence="17">
    <location>
        <begin position="1014"/>
        <end position="1051"/>
    </location>
</feature>
<proteinExistence type="inferred from homology"/>
<dbReference type="Proteomes" id="UP000249005">
    <property type="component" value="Chromosome 1"/>
</dbReference>
<dbReference type="Pfam" id="PF00575">
    <property type="entry name" value="S1"/>
    <property type="match status" value="1"/>
</dbReference>
<dbReference type="CDD" id="cd04453">
    <property type="entry name" value="S1_RNase_E"/>
    <property type="match status" value="1"/>
</dbReference>
<dbReference type="NCBIfam" id="NF008074">
    <property type="entry name" value="PRK10811.1"/>
    <property type="match status" value="1"/>
</dbReference>
<dbReference type="PROSITE" id="PS50126">
    <property type="entry name" value="S1"/>
    <property type="match status" value="1"/>
</dbReference>
<evidence type="ECO:0000256" key="5">
    <source>
        <dbReference type="ARBA" id="ARBA00022552"/>
    </source>
</evidence>
<dbReference type="Pfam" id="PF20833">
    <property type="entry name" value="RNase_E_G_Thio"/>
    <property type="match status" value="1"/>
</dbReference>
<dbReference type="GO" id="GO:0008033">
    <property type="term" value="P:tRNA processing"/>
    <property type="evidence" value="ECO:0007669"/>
    <property type="project" value="UniProtKB-UniRule"/>
</dbReference>
<evidence type="ECO:0000256" key="10">
    <source>
        <dbReference type="ARBA" id="ARBA00022759"/>
    </source>
</evidence>
<keyword evidence="9 16" id="KW-0699">rRNA-binding</keyword>
<feature type="compositionally biased region" description="Basic and acidic residues" evidence="17">
    <location>
        <begin position="647"/>
        <end position="667"/>
    </location>
</feature>
<feature type="compositionally biased region" description="Basic and acidic residues" evidence="17">
    <location>
        <begin position="601"/>
        <end position="632"/>
    </location>
</feature>
<evidence type="ECO:0000313" key="19">
    <source>
        <dbReference type="EMBL" id="SQI41072.1"/>
    </source>
</evidence>
<feature type="compositionally biased region" description="Basic residues" evidence="17">
    <location>
        <begin position="770"/>
        <end position="788"/>
    </location>
</feature>
<dbReference type="KEGG" id="lri:NCTC12151_01931"/>
<keyword evidence="15 16" id="KW-0472">Membrane</keyword>
<feature type="compositionally biased region" description="Low complexity" evidence="17">
    <location>
        <begin position="940"/>
        <end position="953"/>
    </location>
</feature>
<accession>A0A2X4V2K7</accession>
<keyword evidence="7 16" id="KW-0540">Nuclease</keyword>
<dbReference type="GO" id="GO:0008270">
    <property type="term" value="F:zinc ion binding"/>
    <property type="evidence" value="ECO:0007669"/>
    <property type="project" value="UniProtKB-UniRule"/>
</dbReference>
<dbReference type="SMART" id="SM00316">
    <property type="entry name" value="S1"/>
    <property type="match status" value="1"/>
</dbReference>
<feature type="compositionally biased region" description="Basic and acidic residues" evidence="17">
    <location>
        <begin position="573"/>
        <end position="594"/>
    </location>
</feature>
<dbReference type="NCBIfam" id="TIGR00757">
    <property type="entry name" value="RNaseEG"/>
    <property type="match status" value="1"/>
</dbReference>
<dbReference type="GO" id="GO:0005737">
    <property type="term" value="C:cytoplasm"/>
    <property type="evidence" value="ECO:0007669"/>
    <property type="project" value="UniProtKB-SubCell"/>
</dbReference>
<keyword evidence="6 16" id="KW-0819">tRNA processing</keyword>
<evidence type="ECO:0000256" key="17">
    <source>
        <dbReference type="SAM" id="MobiDB-lite"/>
    </source>
</evidence>
<evidence type="ECO:0000256" key="13">
    <source>
        <dbReference type="ARBA" id="ARBA00022842"/>
    </source>
</evidence>
<feature type="compositionally biased region" description="Polar residues" evidence="17">
    <location>
        <begin position="706"/>
        <end position="715"/>
    </location>
</feature>
<gene>
    <name evidence="16 19" type="primary">rne</name>
    <name evidence="19" type="ORF">NCTC12151_01931</name>
</gene>
<keyword evidence="14 16" id="KW-0694">RNA-binding</keyword>
<feature type="compositionally biased region" description="Low complexity" evidence="17">
    <location>
        <begin position="1028"/>
        <end position="1051"/>
    </location>
</feature>
<dbReference type="InterPro" id="IPR028878">
    <property type="entry name" value="RNase_E"/>
</dbReference>
<keyword evidence="11 16" id="KW-0378">Hydrolase</keyword>
<comment type="similarity">
    <text evidence="16">Belongs to the RNase E/G family. RNase E subfamily.</text>
</comment>
<evidence type="ECO:0000313" key="20">
    <source>
        <dbReference type="Proteomes" id="UP000249005"/>
    </source>
</evidence>
<keyword evidence="12 16" id="KW-0862">Zinc</keyword>
<evidence type="ECO:0000256" key="1">
    <source>
        <dbReference type="ARBA" id="ARBA00005663"/>
    </source>
</evidence>
<dbReference type="InterPro" id="IPR048583">
    <property type="entry name" value="RNase_E_G_thioredoxin-like"/>
</dbReference>
<evidence type="ECO:0000256" key="2">
    <source>
        <dbReference type="ARBA" id="ARBA00022475"/>
    </source>
</evidence>
<protein>
    <recommendedName>
        <fullName evidence="16">Ribonuclease E</fullName>
        <shortName evidence="16">RNase E</shortName>
        <ecNumber evidence="16">3.1.26.12</ecNumber>
    </recommendedName>
</protein>
<dbReference type="HAMAP" id="MF_00970">
    <property type="entry name" value="RNase_E"/>
    <property type="match status" value="1"/>
</dbReference>
<dbReference type="FunFam" id="3.40.1260.20:FF:000002">
    <property type="entry name" value="Ribonuclease E"/>
    <property type="match status" value="1"/>
</dbReference>
<feature type="region of interest" description="Required for zinc-mediated homotetramerization and catalytic activity" evidence="16">
    <location>
        <begin position="402"/>
        <end position="405"/>
    </location>
</feature>
<keyword evidence="13 16" id="KW-0460">Magnesium</keyword>
<dbReference type="PANTHER" id="PTHR30001">
    <property type="entry name" value="RIBONUCLEASE"/>
    <property type="match status" value="1"/>
</dbReference>
<dbReference type="Gene3D" id="3.40.1260.20">
    <property type="entry name" value="Ribonuclease E, catalytic domain"/>
    <property type="match status" value="1"/>
</dbReference>
<dbReference type="InterPro" id="IPR012340">
    <property type="entry name" value="NA-bd_OB-fold"/>
</dbReference>
<evidence type="ECO:0000256" key="4">
    <source>
        <dbReference type="ARBA" id="ARBA00022519"/>
    </source>
</evidence>
<keyword evidence="3 16" id="KW-0963">Cytoplasm</keyword>
<evidence type="ECO:0000256" key="11">
    <source>
        <dbReference type="ARBA" id="ARBA00022801"/>
    </source>
</evidence>
<comment type="subunit">
    <text evidence="16">Component of the RNA degradosome, which is a multiprotein complex involved in RNA processing and mRNA degradation. Within the RNA degradosome, RNase E assembles into a homotetramer formed by a dimer of dimers.</text>
</comment>
<evidence type="ECO:0000256" key="3">
    <source>
        <dbReference type="ARBA" id="ARBA00022490"/>
    </source>
</evidence>
<dbReference type="GO" id="GO:0019843">
    <property type="term" value="F:rRNA binding"/>
    <property type="evidence" value="ECO:0007669"/>
    <property type="project" value="UniProtKB-KW"/>
</dbReference>
<dbReference type="PANTHER" id="PTHR30001:SF1">
    <property type="entry name" value="RIBONUCLEASE E_G-LIKE PROTEIN, CHLOROPLASTIC"/>
    <property type="match status" value="1"/>
</dbReference>
<dbReference type="GO" id="GO:0006402">
    <property type="term" value="P:mRNA catabolic process"/>
    <property type="evidence" value="ECO:0007669"/>
    <property type="project" value="UniProtKB-UniRule"/>
</dbReference>
<dbReference type="Pfam" id="PF10150">
    <property type="entry name" value="RNase_E_G"/>
    <property type="match status" value="1"/>
</dbReference>
<dbReference type="SUPFAM" id="SSF50249">
    <property type="entry name" value="Nucleic acid-binding proteins"/>
    <property type="match status" value="1"/>
</dbReference>
<organism evidence="19 20">
    <name type="scientific">Leminorella richardii</name>
    <dbReference type="NCBI Taxonomy" id="158841"/>
    <lineage>
        <taxon>Bacteria</taxon>
        <taxon>Pseudomonadati</taxon>
        <taxon>Pseudomonadota</taxon>
        <taxon>Gammaproteobacteria</taxon>
        <taxon>Enterobacterales</taxon>
        <taxon>Budviciaceae</taxon>
        <taxon>Leminorella</taxon>
    </lineage>
</organism>
<sequence>MKRMLINATQQEELRVALVDGQRLYDLDIESPGHEQKKANIYKGKITRVEQSLEAAFVDYGAERHGFLPFKEISREYFSSGVGGRPNIKDAVHVGQEVIVQVDKEERGNKGAALTTFISLAGSYLVLMPNNPRAGGISRRIEGDDRQELKEALDSLEVPDGMGLIVRTAGVGKSAEALQWDLSFRLKHWEAIKKAAESRPAPFLIHQESNVIVRAFRDYLRPDIGEILIDNIKILDLAKEHIAALGRPDFSSKIKAYSGEVPLFSHYQIESQIESAFQREVRLPSGGSIVIDTTEALTAIDINSARSTRGGDIEETAFNTNLEAADEIARQLRLRDLGGLIVIDYIDMTPVRHQREVENRLREAVRQDRARIQIGRISRFGLLEMSRQRLSPSLGESSHHICPRCSGTGTIRDNESLSLSILRLIEEEALKDNTREVDAIVPVQIASYLLNEKRESINAIERRSGGKVRVVVVPNDNMETPHYEVIRKKPGEESQVLSYMLPQLHESEIESEEETYLERKAPEQPALASFSMPAVSAPPVETKAPQVPASAPATPGLFSRLVSGLKNLLASPEPEKPAAEVTKEKSSSDRPDRRNGRRNNGRKERSERGERSDRGDRNSERPARDSNQDTRRNNRQSTAQDSETENTENRRETRAERQRRRNEEKRQQQALNQQNDSVSESTAEDATSEEERPAAPTQRRQRRQMSQKVRTSTTERSADVSESAPSQPSSGEEIKLLPQPSKAERENDAASEGTEKNTFNNGADNNGMPRRSRRSPRHLRVSGQRRRRYRDEKYPTASPMPLAAAAASPELASGKVFINYAALIAQQEAAAQAEDREQQAITPVDITAPVEQTAPAVEVVAAPIAQAVTTAVESVEVEVPSQVSFAKVEVVEPAAEIANAEPASVEAEPAIEKKTDVLTSISTPEPIRVPSGIETLQSESYSSASAPAASPAPVVQEEKPTPVAVAQVETKTEDAPVQEFASRAQNVASAPAFKPAAVPMEDYSPAPVAQAHVASPAVVEADEQSSKASAGGHAATNRAAAPAARPAPIDD</sequence>
<dbReference type="AlphaFoldDB" id="A0A2X4V2K7"/>
<dbReference type="EMBL" id="LS483470">
    <property type="protein sequence ID" value="SQI41072.1"/>
    <property type="molecule type" value="Genomic_DNA"/>
</dbReference>
<feature type="binding site" evidence="16">
    <location>
        <position position="405"/>
    </location>
    <ligand>
        <name>Zn(2+)</name>
        <dbReference type="ChEBI" id="CHEBI:29105"/>
        <note>ligand shared between dimeric partners</note>
    </ligand>
</feature>
<feature type="region of interest" description="Disordered" evidence="17">
    <location>
        <begin position="570"/>
        <end position="795"/>
    </location>
</feature>
<comment type="similarity">
    <text evidence="1">Belongs to the RNase E/G family. RNase G subfamily.</text>
</comment>
<evidence type="ECO:0000256" key="14">
    <source>
        <dbReference type="ARBA" id="ARBA00022884"/>
    </source>
</evidence>
<keyword evidence="10 16" id="KW-0255">Endonuclease</keyword>
<dbReference type="InterPro" id="IPR004659">
    <property type="entry name" value="RNase_E/G"/>
</dbReference>
<dbReference type="GO" id="GO:0000049">
    <property type="term" value="F:tRNA binding"/>
    <property type="evidence" value="ECO:0007669"/>
    <property type="project" value="UniProtKB-KW"/>
</dbReference>
<keyword evidence="16" id="KW-0820">tRNA-binding</keyword>
<feature type="binding site" evidence="16">
    <location>
        <position position="344"/>
    </location>
    <ligand>
        <name>Mg(2+)</name>
        <dbReference type="ChEBI" id="CHEBI:18420"/>
        <note>catalytic</note>
    </ligand>
</feature>
<dbReference type="InterPro" id="IPR003029">
    <property type="entry name" value="S1_domain"/>
</dbReference>
<comment type="subcellular location">
    <subcellularLocation>
        <location evidence="16">Cytoplasm</location>
    </subcellularLocation>
    <subcellularLocation>
        <location evidence="16">Cell inner membrane</location>
        <topology evidence="16">Peripheral membrane protein</topology>
        <orientation evidence="16">Cytoplasmic side</orientation>
    </subcellularLocation>
</comment>
<keyword evidence="4 16" id="KW-0997">Cell inner membrane</keyword>
<reference evidence="19 20" key="1">
    <citation type="submission" date="2018-06" db="EMBL/GenBank/DDBJ databases">
        <authorList>
            <consortium name="Pathogen Informatics"/>
            <person name="Doyle S."/>
        </authorList>
    </citation>
    <scope>NUCLEOTIDE SEQUENCE [LARGE SCALE GENOMIC DNA]</scope>
    <source>
        <strain evidence="19 20">NCTC12151</strain>
    </source>
</reference>
<evidence type="ECO:0000256" key="12">
    <source>
        <dbReference type="ARBA" id="ARBA00022833"/>
    </source>
</evidence>
<evidence type="ECO:0000256" key="15">
    <source>
        <dbReference type="ARBA" id="ARBA00023136"/>
    </source>
</evidence>
<dbReference type="Gene3D" id="2.40.50.140">
    <property type="entry name" value="Nucleic acid-binding proteins"/>
    <property type="match status" value="1"/>
</dbReference>
<feature type="binding site" evidence="16">
    <location>
        <position position="301"/>
    </location>
    <ligand>
        <name>Mg(2+)</name>
        <dbReference type="ChEBI" id="CHEBI:18420"/>
        <note>catalytic</note>
    </ligand>
</feature>
<dbReference type="FunFam" id="2.40.50.140:FF:000040">
    <property type="entry name" value="Ribonuclease E"/>
    <property type="match status" value="1"/>
</dbReference>
<feature type="domain" description="S1 motif" evidence="18">
    <location>
        <begin position="39"/>
        <end position="117"/>
    </location>
</feature>
<evidence type="ECO:0000256" key="16">
    <source>
        <dbReference type="HAMAP-Rule" id="MF_00970"/>
    </source>
</evidence>
<name>A0A2X4V2K7_9GAMM</name>
<feature type="binding site" evidence="16">
    <location>
        <position position="402"/>
    </location>
    <ligand>
        <name>Zn(2+)</name>
        <dbReference type="ChEBI" id="CHEBI:29105"/>
        <note>ligand shared between dimeric partners</note>
    </ligand>
</feature>
<dbReference type="InterPro" id="IPR019307">
    <property type="entry name" value="RNA-bd_AU-1/RNase_E/G"/>
</dbReference>
<dbReference type="GO" id="GO:0009898">
    <property type="term" value="C:cytoplasmic side of plasma membrane"/>
    <property type="evidence" value="ECO:0007669"/>
    <property type="project" value="UniProtKB-UniRule"/>
</dbReference>
<comment type="function">
    <text evidence="16">Endoribonuclease that plays a central role in RNA processing and decay. Required for the maturation of 5S and 16S rRNAs and the majority of tRNAs. Also involved in the degradation of most mRNAs.</text>
</comment>
<comment type="catalytic activity">
    <reaction evidence="16">
        <text>Endonucleolytic cleavage of single-stranded RNA in A- and U-rich regions.</text>
        <dbReference type="EC" id="3.1.26.12"/>
    </reaction>
</comment>
<dbReference type="GO" id="GO:0006364">
    <property type="term" value="P:rRNA processing"/>
    <property type="evidence" value="ECO:0007669"/>
    <property type="project" value="UniProtKB-UniRule"/>
</dbReference>
<keyword evidence="20" id="KW-1185">Reference proteome</keyword>
<dbReference type="EC" id="3.1.26.12" evidence="16"/>
<dbReference type="GO" id="GO:0008995">
    <property type="term" value="F:ribonuclease E activity"/>
    <property type="evidence" value="ECO:0007669"/>
    <property type="project" value="UniProtKB-EC"/>
</dbReference>
<keyword evidence="5 16" id="KW-0698">rRNA processing</keyword>
<evidence type="ECO:0000256" key="9">
    <source>
        <dbReference type="ARBA" id="ARBA00022730"/>
    </source>
</evidence>
<evidence type="ECO:0000256" key="7">
    <source>
        <dbReference type="ARBA" id="ARBA00022722"/>
    </source>
</evidence>
<dbReference type="OrthoDB" id="9804278at2"/>
<keyword evidence="2 16" id="KW-1003">Cell membrane</keyword>
<evidence type="ECO:0000259" key="18">
    <source>
        <dbReference type="PROSITE" id="PS50126"/>
    </source>
</evidence>
<evidence type="ECO:0000256" key="6">
    <source>
        <dbReference type="ARBA" id="ARBA00022694"/>
    </source>
</evidence>
<comment type="cofactor">
    <cofactor evidence="16">
        <name>Mg(2+)</name>
        <dbReference type="ChEBI" id="CHEBI:18420"/>
    </cofactor>
    <text evidence="16">Binds 1 Mg(2+) ion per subunit.</text>
</comment>
<keyword evidence="8 16" id="KW-0479">Metal-binding</keyword>
<comment type="cofactor">
    <cofactor evidence="16">
        <name>Zn(2+)</name>
        <dbReference type="ChEBI" id="CHEBI:29105"/>
    </cofactor>
    <text evidence="16">Binds 2 Zn(2+) ions per homotetramer.</text>
</comment>
<dbReference type="GO" id="GO:0000287">
    <property type="term" value="F:magnesium ion binding"/>
    <property type="evidence" value="ECO:0007669"/>
    <property type="project" value="UniProtKB-UniRule"/>
</dbReference>
<evidence type="ECO:0000256" key="8">
    <source>
        <dbReference type="ARBA" id="ARBA00022723"/>
    </source>
</evidence>
<feature type="region of interest" description="Disordered" evidence="17">
    <location>
        <begin position="938"/>
        <end position="960"/>
    </location>
</feature>
<dbReference type="RefSeq" id="WP_111740445.1">
    <property type="nucleotide sequence ID" value="NZ_LR698987.1"/>
</dbReference>